<keyword evidence="2" id="KW-0294">Fucose metabolism</keyword>
<dbReference type="Gene3D" id="3.40.50.11350">
    <property type="match status" value="1"/>
</dbReference>
<evidence type="ECO:0000313" key="5">
    <source>
        <dbReference type="Proteomes" id="UP001221757"/>
    </source>
</evidence>
<proteinExistence type="predicted"/>
<protein>
    <submittedName>
        <fullName evidence="4">Uncharacterized protein</fullName>
    </submittedName>
</protein>
<dbReference type="Pfam" id="PF10250">
    <property type="entry name" value="O-FucT"/>
    <property type="match status" value="1"/>
</dbReference>
<evidence type="ECO:0000256" key="1">
    <source>
        <dbReference type="ARBA" id="ARBA00022679"/>
    </source>
</evidence>
<dbReference type="AlphaFoldDB" id="A0AAD7GFW8"/>
<dbReference type="EMBL" id="JARKIE010000048">
    <property type="protein sequence ID" value="KAJ7692998.1"/>
    <property type="molecule type" value="Genomic_DNA"/>
</dbReference>
<dbReference type="GO" id="GO:0006004">
    <property type="term" value="P:fucose metabolic process"/>
    <property type="evidence" value="ECO:0007669"/>
    <property type="project" value="UniProtKB-KW"/>
</dbReference>
<comment type="caution">
    <text evidence="4">The sequence shown here is derived from an EMBL/GenBank/DDBJ whole genome shotgun (WGS) entry which is preliminary data.</text>
</comment>
<accession>A0AAD7GFW8</accession>
<evidence type="ECO:0000256" key="2">
    <source>
        <dbReference type="ARBA" id="ARBA00023253"/>
    </source>
</evidence>
<dbReference type="InterPro" id="IPR019378">
    <property type="entry name" value="GDP-Fuc_O-FucTrfase"/>
</dbReference>
<organism evidence="4 5">
    <name type="scientific">Mycena rosella</name>
    <name type="common">Pink bonnet</name>
    <name type="synonym">Agaricus rosellus</name>
    <dbReference type="NCBI Taxonomy" id="1033263"/>
    <lineage>
        <taxon>Eukaryota</taxon>
        <taxon>Fungi</taxon>
        <taxon>Dikarya</taxon>
        <taxon>Basidiomycota</taxon>
        <taxon>Agaricomycotina</taxon>
        <taxon>Agaricomycetes</taxon>
        <taxon>Agaricomycetidae</taxon>
        <taxon>Agaricales</taxon>
        <taxon>Marasmiineae</taxon>
        <taxon>Mycenaceae</taxon>
        <taxon>Mycena</taxon>
    </lineage>
</organism>
<keyword evidence="3" id="KW-0119">Carbohydrate metabolism</keyword>
<evidence type="ECO:0000313" key="4">
    <source>
        <dbReference type="EMBL" id="KAJ7692998.1"/>
    </source>
</evidence>
<dbReference type="CDD" id="cd11296">
    <property type="entry name" value="O-FucT_like"/>
    <property type="match status" value="1"/>
</dbReference>
<dbReference type="Proteomes" id="UP001221757">
    <property type="component" value="Unassembled WGS sequence"/>
</dbReference>
<dbReference type="GO" id="GO:0016740">
    <property type="term" value="F:transferase activity"/>
    <property type="evidence" value="ECO:0007669"/>
    <property type="project" value="UniProtKB-KW"/>
</dbReference>
<name>A0AAD7GFW8_MYCRO</name>
<reference evidence="4" key="1">
    <citation type="submission" date="2023-03" db="EMBL/GenBank/DDBJ databases">
        <title>Massive genome expansion in bonnet fungi (Mycena s.s.) driven by repeated elements and novel gene families across ecological guilds.</title>
        <authorList>
            <consortium name="Lawrence Berkeley National Laboratory"/>
            <person name="Harder C.B."/>
            <person name="Miyauchi S."/>
            <person name="Viragh M."/>
            <person name="Kuo A."/>
            <person name="Thoen E."/>
            <person name="Andreopoulos B."/>
            <person name="Lu D."/>
            <person name="Skrede I."/>
            <person name="Drula E."/>
            <person name="Henrissat B."/>
            <person name="Morin E."/>
            <person name="Kohler A."/>
            <person name="Barry K."/>
            <person name="LaButti K."/>
            <person name="Morin E."/>
            <person name="Salamov A."/>
            <person name="Lipzen A."/>
            <person name="Mereny Z."/>
            <person name="Hegedus B."/>
            <person name="Baldrian P."/>
            <person name="Stursova M."/>
            <person name="Weitz H."/>
            <person name="Taylor A."/>
            <person name="Grigoriev I.V."/>
            <person name="Nagy L.G."/>
            <person name="Martin F."/>
            <person name="Kauserud H."/>
        </authorList>
    </citation>
    <scope>NUCLEOTIDE SEQUENCE</scope>
    <source>
        <strain evidence="4">CBHHK067</strain>
    </source>
</reference>
<gene>
    <name evidence="4" type="ORF">B0H17DRAFT_1159545</name>
</gene>
<keyword evidence="1" id="KW-0808">Transferase</keyword>
<evidence type="ECO:0000256" key="3">
    <source>
        <dbReference type="ARBA" id="ARBA00023277"/>
    </source>
</evidence>
<sequence>MPMWALCALGSIDLGRSAGSLHALPGYRERERLLPQHNLSLPYPEGGHAKFLWVANHGSGFGWGNYMQEMVLNAYLAYAARRAYVFDNYTWAREGPEISSFNGKLIPARIPLSALITGPIIGGSTGNKDVPRAVSREYFFSVCPESKRVVLDTRKIQNTLGEEATVSQIVERWVEELNSIQSPCVELARDSPALFSYAITNTKPVLDVYPALSQSPILSDFGWSPLVLEGFYNNSKYFTDFAEPESPIETHTTPLNGLLVLHIRRGDYESWCNDAYKDGMSFTGFNSFPALPNRYTPPNRHAAGSAAIARQHCLPSIPEILQKVLTVTEPHITRIYVMTNASPSWLADLKRALGAAHHWPNGIATSRDLELSWEGKFVSGAIDMHVGQRADIFIGNGFSSLTSNIVMLRMHNPELKPSDIHFW</sequence>
<keyword evidence="5" id="KW-1185">Reference proteome</keyword>